<comment type="caution">
    <text evidence="7">The sequence shown here is derived from an EMBL/GenBank/DDBJ whole genome shotgun (WGS) entry which is preliminary data.</text>
</comment>
<dbReference type="PANTHER" id="PTHR43649:SF33">
    <property type="entry name" value="POLYGALACTURONAN_RHAMNOGALACTURONAN-BINDING PROTEIN YTCQ"/>
    <property type="match status" value="1"/>
</dbReference>
<keyword evidence="5" id="KW-0449">Lipoprotein</keyword>
<keyword evidence="3" id="KW-0472">Membrane</keyword>
<evidence type="ECO:0000256" key="1">
    <source>
        <dbReference type="ARBA" id="ARBA00022475"/>
    </source>
</evidence>
<feature type="signal peptide" evidence="6">
    <location>
        <begin position="1"/>
        <end position="26"/>
    </location>
</feature>
<dbReference type="Gene3D" id="3.40.190.10">
    <property type="entry name" value="Periplasmic binding protein-like II"/>
    <property type="match status" value="1"/>
</dbReference>
<protein>
    <recommendedName>
        <fullName evidence="9">Carbohydrate ABC transporter substrate-binding protein (CUT1 family)</fullName>
    </recommendedName>
</protein>
<keyword evidence="8" id="KW-1185">Reference proteome</keyword>
<dbReference type="RefSeq" id="WP_344515325.1">
    <property type="nucleotide sequence ID" value="NZ_BAAAQD010000054.1"/>
</dbReference>
<organism evidence="7 8">
    <name type="scientific">Dactylosporangium maewongense</name>
    <dbReference type="NCBI Taxonomy" id="634393"/>
    <lineage>
        <taxon>Bacteria</taxon>
        <taxon>Bacillati</taxon>
        <taxon>Actinomycetota</taxon>
        <taxon>Actinomycetes</taxon>
        <taxon>Micromonosporales</taxon>
        <taxon>Micromonosporaceae</taxon>
        <taxon>Dactylosporangium</taxon>
    </lineage>
</organism>
<dbReference type="SUPFAM" id="SSF53850">
    <property type="entry name" value="Periplasmic binding protein-like II"/>
    <property type="match status" value="1"/>
</dbReference>
<evidence type="ECO:0000313" key="8">
    <source>
        <dbReference type="Proteomes" id="UP001501470"/>
    </source>
</evidence>
<dbReference type="PANTHER" id="PTHR43649">
    <property type="entry name" value="ARABINOSE-BINDING PROTEIN-RELATED"/>
    <property type="match status" value="1"/>
</dbReference>
<dbReference type="InterPro" id="IPR050490">
    <property type="entry name" value="Bact_solute-bd_prot1"/>
</dbReference>
<accession>A0ABP4P7P4</accession>
<evidence type="ECO:0008006" key="9">
    <source>
        <dbReference type="Google" id="ProtNLM"/>
    </source>
</evidence>
<evidence type="ECO:0000256" key="4">
    <source>
        <dbReference type="ARBA" id="ARBA00023139"/>
    </source>
</evidence>
<proteinExistence type="predicted"/>
<keyword evidence="2 6" id="KW-0732">Signal</keyword>
<gene>
    <name evidence="7" type="ORF">GCM10009827_116530</name>
</gene>
<reference evidence="8" key="1">
    <citation type="journal article" date="2019" name="Int. J. Syst. Evol. Microbiol.">
        <title>The Global Catalogue of Microorganisms (GCM) 10K type strain sequencing project: providing services to taxonomists for standard genome sequencing and annotation.</title>
        <authorList>
            <consortium name="The Broad Institute Genomics Platform"/>
            <consortium name="The Broad Institute Genome Sequencing Center for Infectious Disease"/>
            <person name="Wu L."/>
            <person name="Ma J."/>
        </authorList>
    </citation>
    <scope>NUCLEOTIDE SEQUENCE [LARGE SCALE GENOMIC DNA]</scope>
    <source>
        <strain evidence="8">JCM 15933</strain>
    </source>
</reference>
<evidence type="ECO:0000256" key="6">
    <source>
        <dbReference type="SAM" id="SignalP"/>
    </source>
</evidence>
<name>A0ABP4P7P4_9ACTN</name>
<feature type="chain" id="PRO_5045354690" description="Carbohydrate ABC transporter substrate-binding protein (CUT1 family)" evidence="6">
    <location>
        <begin position="27"/>
        <end position="451"/>
    </location>
</feature>
<evidence type="ECO:0000256" key="3">
    <source>
        <dbReference type="ARBA" id="ARBA00023136"/>
    </source>
</evidence>
<dbReference type="Pfam" id="PF01547">
    <property type="entry name" value="SBP_bac_1"/>
    <property type="match status" value="1"/>
</dbReference>
<evidence type="ECO:0000313" key="7">
    <source>
        <dbReference type="EMBL" id="GAA1575364.1"/>
    </source>
</evidence>
<evidence type="ECO:0000256" key="5">
    <source>
        <dbReference type="ARBA" id="ARBA00023288"/>
    </source>
</evidence>
<keyword evidence="4" id="KW-0564">Palmitate</keyword>
<keyword evidence="1" id="KW-1003">Cell membrane</keyword>
<sequence length="451" mass="47625">MPHPTPAPRAVAALAAGLLALTGLSACNGSSKEDAEAGSTFTYWSMWKEGEPQQKVLQASIDAFTTQTGIKVEVQWAGRQVLQQVVPRLNSGNPPDLTDQDASALQSNLGAVNGALGLADLYASQITGESVKISDVIPTALTKNAQTSDGQPIVVPYEVIGTSMWFNGKNHPDLVGKPQLTWSEFVARLDALKSQGRTPIALDGDISGYVTYWLTWSIVRHGGVGLLNKACQDKTGATWNDPAILAAAKDTAQLVSGKYLPPDFNATKFPAQQTAWATGSSKTDFLLMGTWAPSETGEALKKSGKDANSVISYHSTPYPKVDGGKGNTAAEAGAIGFAIPAKARNAAAAKKFIQFFLNKDQISAIATQAENLTPRTDVPTPATLSDFAKEYAAANGNFFLTDDNCGVVAARWVTDVWTTTATDFFNGKIAGADALVAALKDKSVKFHANNG</sequence>
<evidence type="ECO:0000256" key="2">
    <source>
        <dbReference type="ARBA" id="ARBA00022729"/>
    </source>
</evidence>
<dbReference type="InterPro" id="IPR006059">
    <property type="entry name" value="SBP"/>
</dbReference>
<dbReference type="Proteomes" id="UP001501470">
    <property type="component" value="Unassembled WGS sequence"/>
</dbReference>
<dbReference type="EMBL" id="BAAAQD010000054">
    <property type="protein sequence ID" value="GAA1575364.1"/>
    <property type="molecule type" value="Genomic_DNA"/>
</dbReference>